<reference evidence="3 4" key="1">
    <citation type="submission" date="2017-03" db="EMBL/GenBank/DDBJ databases">
        <title>An alternative strategy for trypanosome survival in the mammalian bloodstream revealed through genome and transcriptome analysis of the ubiquitous bovine parasite Trypanosoma (Megatrypanum) theileri.</title>
        <authorList>
            <person name="Kelly S."/>
            <person name="Ivens A."/>
            <person name="Mott A."/>
            <person name="O'Neill E."/>
            <person name="Emms D."/>
            <person name="Macleod O."/>
            <person name="Voorheis P."/>
            <person name="Matthews J."/>
            <person name="Matthews K."/>
            <person name="Carrington M."/>
        </authorList>
    </citation>
    <scope>NUCLEOTIDE SEQUENCE [LARGE SCALE GENOMIC DNA]</scope>
    <source>
        <strain evidence="3">Edinburgh</strain>
    </source>
</reference>
<dbReference type="EMBL" id="NBCO01000007">
    <property type="protein sequence ID" value="ORC90800.1"/>
    <property type="molecule type" value="Genomic_DNA"/>
</dbReference>
<gene>
    <name evidence="3" type="ORF">TM35_000072240</name>
</gene>
<feature type="compositionally biased region" description="Low complexity" evidence="2">
    <location>
        <begin position="209"/>
        <end position="220"/>
    </location>
</feature>
<accession>A0A1X0P323</accession>
<comment type="caution">
    <text evidence="3">The sequence shown here is derived from an EMBL/GenBank/DDBJ whole genome shotgun (WGS) entry which is preliminary data.</text>
</comment>
<dbReference type="Proteomes" id="UP000192257">
    <property type="component" value="Unassembled WGS sequence"/>
</dbReference>
<dbReference type="GeneID" id="39983450"/>
<feature type="region of interest" description="Disordered" evidence="2">
    <location>
        <begin position="79"/>
        <end position="98"/>
    </location>
</feature>
<keyword evidence="4" id="KW-1185">Reference proteome</keyword>
<protein>
    <submittedName>
        <fullName evidence="3">Uncharacterized protein</fullName>
    </submittedName>
</protein>
<keyword evidence="1" id="KW-0175">Coiled coil</keyword>
<dbReference type="RefSeq" id="XP_028884866.1">
    <property type="nucleotide sequence ID" value="XM_029023670.1"/>
</dbReference>
<evidence type="ECO:0000256" key="2">
    <source>
        <dbReference type="SAM" id="MobiDB-lite"/>
    </source>
</evidence>
<dbReference type="OrthoDB" id="266332at2759"/>
<feature type="compositionally biased region" description="Gly residues" evidence="2">
    <location>
        <begin position="419"/>
        <end position="431"/>
    </location>
</feature>
<feature type="region of interest" description="Disordered" evidence="2">
    <location>
        <begin position="577"/>
        <end position="604"/>
    </location>
</feature>
<feature type="region of interest" description="Disordered" evidence="2">
    <location>
        <begin position="391"/>
        <end position="432"/>
    </location>
</feature>
<sequence length="652" mass="73240">MSDHVLYTKPLLVTEEKLREAREKQEKQRALREALDKQIEQTKKRKHNDVSKDKPTSLVGGPQEKRYTFSYENGHGKFVLRDDSTEHGGNPTTTRMLMNTRYIPPDPISTQRPSYQSNSLPPNFSMSTSDANPLVPKRPEYNTNSVPVDLVYNISKQKDLTNISPPQVRENVPRGITPRGSPASGGLTDDNEYQTNCLPRNFNLEEVKSQLQHQSQPQSQRHPRSPGRARVLPSGGTQSPFARSPRTPRRPGGPLPPLEIHEVGNGKRTPVRDFPENVGTVSPPREQLAVQPQNGGVSRPVKPKQPLALRGRSNDGRARGAPVPSVPRNNIPTRVVENKVEMLQKELESRDVEMAKLREKEKSWEEQVKQLKLELKSAKKKERDLNKLVKEGPRRAETAPDQPIVSPPVLSSPAIGGKKTNGGPSGGGGPMLGKKQDFAKSRIFTHKNFRPISAPSETVSIVDHPSAREPLPPLQDSFKCASVLTRKTAFGLPEEHANRPVPIEYEHLLQFVNEQIITQQQADGLWRLFTNGAPPLALLRRQSGAVCPVEEVVLNKSYRSEDIDITLHESDHCFINNEGKTEEEEEEDNKKGMEFDSNAEISSVHYETERDTFETFAELHLDDYLSQEGPDEEQIEERSSERNGSSEKSRRR</sequence>
<feature type="region of interest" description="Disordered" evidence="2">
    <location>
        <begin position="622"/>
        <end position="652"/>
    </location>
</feature>
<evidence type="ECO:0000313" key="3">
    <source>
        <dbReference type="EMBL" id="ORC90800.1"/>
    </source>
</evidence>
<feature type="region of interest" description="Disordered" evidence="2">
    <location>
        <begin position="19"/>
        <end position="62"/>
    </location>
</feature>
<organism evidence="3 4">
    <name type="scientific">Trypanosoma theileri</name>
    <dbReference type="NCBI Taxonomy" id="67003"/>
    <lineage>
        <taxon>Eukaryota</taxon>
        <taxon>Discoba</taxon>
        <taxon>Euglenozoa</taxon>
        <taxon>Kinetoplastea</taxon>
        <taxon>Metakinetoplastina</taxon>
        <taxon>Trypanosomatida</taxon>
        <taxon>Trypanosomatidae</taxon>
        <taxon>Trypanosoma</taxon>
    </lineage>
</organism>
<dbReference type="AlphaFoldDB" id="A0A1X0P323"/>
<feature type="compositionally biased region" description="Basic and acidic residues" evidence="2">
    <location>
        <begin position="636"/>
        <end position="652"/>
    </location>
</feature>
<name>A0A1X0P323_9TRYP</name>
<feature type="region of interest" description="Disordered" evidence="2">
    <location>
        <begin position="157"/>
        <end position="195"/>
    </location>
</feature>
<feature type="region of interest" description="Disordered" evidence="2">
    <location>
        <begin position="208"/>
        <end position="330"/>
    </location>
</feature>
<evidence type="ECO:0000313" key="4">
    <source>
        <dbReference type="Proteomes" id="UP000192257"/>
    </source>
</evidence>
<feature type="compositionally biased region" description="Basic and acidic residues" evidence="2">
    <location>
        <begin position="19"/>
        <end position="55"/>
    </location>
</feature>
<evidence type="ECO:0000256" key="1">
    <source>
        <dbReference type="SAM" id="Coils"/>
    </source>
</evidence>
<dbReference type="VEuPathDB" id="TriTrypDB:TM35_000072240"/>
<proteinExistence type="predicted"/>
<feature type="compositionally biased region" description="Basic and acidic residues" evidence="2">
    <location>
        <begin position="259"/>
        <end position="275"/>
    </location>
</feature>
<feature type="coiled-coil region" evidence="1">
    <location>
        <begin position="340"/>
        <end position="388"/>
    </location>
</feature>